<evidence type="ECO:0000256" key="2">
    <source>
        <dbReference type="ARBA" id="ARBA00035108"/>
    </source>
</evidence>
<comment type="similarity">
    <text evidence="3">Belongs to the gas vesicle GvpA family.</text>
</comment>
<dbReference type="PANTHER" id="PTHR35344:SF4">
    <property type="entry name" value="GAS VESICLE PROTEIN A1"/>
    <property type="match status" value="1"/>
</dbReference>
<protein>
    <submittedName>
        <fullName evidence="5">Gas vesicle protein</fullName>
    </submittedName>
</protein>
<keyword evidence="1" id="KW-0304">Gas vesicle</keyword>
<feature type="compositionally biased region" description="Low complexity" evidence="4">
    <location>
        <begin position="241"/>
        <end position="250"/>
    </location>
</feature>
<name>A0A9D2A6Y7_9MICC</name>
<comment type="subcellular location">
    <subcellularLocation>
        <location evidence="2">Gas vesicle</location>
    </subcellularLocation>
</comment>
<evidence type="ECO:0000313" key="6">
    <source>
        <dbReference type="Proteomes" id="UP000824151"/>
    </source>
</evidence>
<organism evidence="5 6">
    <name type="scientific">Candidatus Nesterenkonia stercoripullorum</name>
    <dbReference type="NCBI Taxonomy" id="2838701"/>
    <lineage>
        <taxon>Bacteria</taxon>
        <taxon>Bacillati</taxon>
        <taxon>Actinomycetota</taxon>
        <taxon>Actinomycetes</taxon>
        <taxon>Micrococcales</taxon>
        <taxon>Micrococcaceae</taxon>
        <taxon>Nesterenkonia</taxon>
    </lineage>
</organism>
<dbReference type="GO" id="GO:0005198">
    <property type="term" value="F:structural molecule activity"/>
    <property type="evidence" value="ECO:0007669"/>
    <property type="project" value="InterPro"/>
</dbReference>
<sequence length="266" mass="28686">MSNEPRPAAPERGDLLSRDLPGAARSQRQPGDALAAQRPALEPTRPAGATLAELLEVLLNKGVYLDLDLIISVADIPLIGVNLRATIAGIETMLEFGMMRQWDSDTRAWVQKSLTKGLSLRDDEEAIASMAGGYHHPGPPALWHPGRVYLTSQRLIVHRREPEETLWEAELSAIAHVRTVEERPAHGEALTRVEVTCAASGKALFTASQPERLVGLLAEHPHITVVDEPAPDGDRAGSTGEGPAASSPEASSEDRQLEEGDYGAQR</sequence>
<comment type="caution">
    <text evidence="5">The sequence shown here is derived from an EMBL/GenBank/DDBJ whole genome shotgun (WGS) entry which is preliminary data.</text>
</comment>
<dbReference type="Pfam" id="PF00741">
    <property type="entry name" value="Gas_vesicle"/>
    <property type="match status" value="1"/>
</dbReference>
<dbReference type="GO" id="GO:0012506">
    <property type="term" value="C:vesicle membrane"/>
    <property type="evidence" value="ECO:0007669"/>
    <property type="project" value="InterPro"/>
</dbReference>
<reference evidence="5" key="2">
    <citation type="submission" date="2021-04" db="EMBL/GenBank/DDBJ databases">
        <authorList>
            <person name="Gilroy R."/>
        </authorList>
    </citation>
    <scope>NUCLEOTIDE SEQUENCE</scope>
    <source>
        <strain evidence="5">ChiHejej3B27-3195</strain>
    </source>
</reference>
<dbReference type="AlphaFoldDB" id="A0A9D2A6Y7"/>
<dbReference type="PANTHER" id="PTHR35344">
    <property type="entry name" value="GAS VESICLE STRUCTURAL PROTEIN 2-RELATED"/>
    <property type="match status" value="1"/>
</dbReference>
<dbReference type="InterPro" id="IPR000638">
    <property type="entry name" value="Gas-vesicle_GvpA-like"/>
</dbReference>
<evidence type="ECO:0000256" key="3">
    <source>
        <dbReference type="ARBA" id="ARBA00035646"/>
    </source>
</evidence>
<gene>
    <name evidence="5" type="ORF">H9871_07360</name>
</gene>
<reference evidence="5" key="1">
    <citation type="journal article" date="2021" name="PeerJ">
        <title>Extensive microbial diversity within the chicken gut microbiome revealed by metagenomics and culture.</title>
        <authorList>
            <person name="Gilroy R."/>
            <person name="Ravi A."/>
            <person name="Getino M."/>
            <person name="Pursley I."/>
            <person name="Horton D.L."/>
            <person name="Alikhan N.F."/>
            <person name="Baker D."/>
            <person name="Gharbi K."/>
            <person name="Hall N."/>
            <person name="Watson M."/>
            <person name="Adriaenssens E.M."/>
            <person name="Foster-Nyarko E."/>
            <person name="Jarju S."/>
            <person name="Secka A."/>
            <person name="Antonio M."/>
            <person name="Oren A."/>
            <person name="Chaudhuri R.R."/>
            <person name="La Ragione R."/>
            <person name="Hildebrand F."/>
            <person name="Pallen M.J."/>
        </authorList>
    </citation>
    <scope>NUCLEOTIDE SEQUENCE</scope>
    <source>
        <strain evidence="5">ChiHejej3B27-3195</strain>
    </source>
</reference>
<feature type="region of interest" description="Disordered" evidence="4">
    <location>
        <begin position="1"/>
        <end position="41"/>
    </location>
</feature>
<evidence type="ECO:0000313" key="5">
    <source>
        <dbReference type="EMBL" id="HIW99947.1"/>
    </source>
</evidence>
<dbReference type="EMBL" id="DXGD01000272">
    <property type="protein sequence ID" value="HIW99947.1"/>
    <property type="molecule type" value="Genomic_DNA"/>
</dbReference>
<dbReference type="InterPro" id="IPR050530">
    <property type="entry name" value="GvpA"/>
</dbReference>
<accession>A0A9D2A6Y7</accession>
<feature type="region of interest" description="Disordered" evidence="4">
    <location>
        <begin position="226"/>
        <end position="266"/>
    </location>
</feature>
<dbReference type="Proteomes" id="UP000824151">
    <property type="component" value="Unassembled WGS sequence"/>
</dbReference>
<evidence type="ECO:0000256" key="4">
    <source>
        <dbReference type="SAM" id="MobiDB-lite"/>
    </source>
</evidence>
<evidence type="ECO:0000256" key="1">
    <source>
        <dbReference type="ARBA" id="ARBA00022987"/>
    </source>
</evidence>
<dbReference type="GO" id="GO:0031411">
    <property type="term" value="C:gas vesicle"/>
    <property type="evidence" value="ECO:0007669"/>
    <property type="project" value="UniProtKB-SubCell"/>
</dbReference>
<proteinExistence type="inferred from homology"/>